<name>A0A6A4FBH0_9STRA</name>
<evidence type="ECO:0000313" key="2">
    <source>
        <dbReference type="Proteomes" id="UP000434957"/>
    </source>
</evidence>
<gene>
    <name evidence="1" type="ORF">PR003_g11218</name>
</gene>
<dbReference type="EMBL" id="QXFT01000638">
    <property type="protein sequence ID" value="KAE9339028.1"/>
    <property type="molecule type" value="Genomic_DNA"/>
</dbReference>
<dbReference type="Proteomes" id="UP000434957">
    <property type="component" value="Unassembled WGS sequence"/>
</dbReference>
<evidence type="ECO:0000313" key="1">
    <source>
        <dbReference type="EMBL" id="KAE9339028.1"/>
    </source>
</evidence>
<protein>
    <submittedName>
        <fullName evidence="1">Uncharacterized protein</fullName>
    </submittedName>
</protein>
<proteinExistence type="predicted"/>
<accession>A0A6A4FBH0</accession>
<sequence>MELHSEGEPCDEKRVFSTFFHTRSWRVWSESSAQRRSGRRRLAAGLGHGEFPGNPWVVPRLKNVKNSEPIVGQPAHFLDISRYLVVSANWGFNFETSIYREMKDEDGELYTVMLFAAKSDPNCYPMWASGSFSGGWLRPSVRPSDG</sequence>
<dbReference type="AlphaFoldDB" id="A0A6A4FBH0"/>
<keyword evidence="2" id="KW-1185">Reference proteome</keyword>
<comment type="caution">
    <text evidence="1">The sequence shown here is derived from an EMBL/GenBank/DDBJ whole genome shotgun (WGS) entry which is preliminary data.</text>
</comment>
<organism evidence="1 2">
    <name type="scientific">Phytophthora rubi</name>
    <dbReference type="NCBI Taxonomy" id="129364"/>
    <lineage>
        <taxon>Eukaryota</taxon>
        <taxon>Sar</taxon>
        <taxon>Stramenopiles</taxon>
        <taxon>Oomycota</taxon>
        <taxon>Peronosporomycetes</taxon>
        <taxon>Peronosporales</taxon>
        <taxon>Peronosporaceae</taxon>
        <taxon>Phytophthora</taxon>
    </lineage>
</organism>
<feature type="non-terminal residue" evidence="1">
    <location>
        <position position="146"/>
    </location>
</feature>
<reference evidence="1 2" key="1">
    <citation type="submission" date="2018-08" db="EMBL/GenBank/DDBJ databases">
        <title>Genomic investigation of the strawberry pathogen Phytophthora fragariae indicates pathogenicity is determined by transcriptional variation in three key races.</title>
        <authorList>
            <person name="Adams T.M."/>
            <person name="Armitage A.D."/>
            <person name="Sobczyk M.K."/>
            <person name="Bates H.J."/>
            <person name="Dunwell J.M."/>
            <person name="Nellist C.F."/>
            <person name="Harrison R.J."/>
        </authorList>
    </citation>
    <scope>NUCLEOTIDE SEQUENCE [LARGE SCALE GENOMIC DNA]</scope>
    <source>
        <strain evidence="1 2">SCRP333</strain>
    </source>
</reference>